<organism evidence="2 3">
    <name type="scientific">Lepidopterella palustris CBS 459.81</name>
    <dbReference type="NCBI Taxonomy" id="1314670"/>
    <lineage>
        <taxon>Eukaryota</taxon>
        <taxon>Fungi</taxon>
        <taxon>Dikarya</taxon>
        <taxon>Ascomycota</taxon>
        <taxon>Pezizomycotina</taxon>
        <taxon>Dothideomycetes</taxon>
        <taxon>Pleosporomycetidae</taxon>
        <taxon>Mytilinidiales</taxon>
        <taxon>Argynnaceae</taxon>
        <taxon>Lepidopterella</taxon>
    </lineage>
</organism>
<keyword evidence="3" id="KW-1185">Reference proteome</keyword>
<evidence type="ECO:0008006" key="4">
    <source>
        <dbReference type="Google" id="ProtNLM"/>
    </source>
</evidence>
<reference evidence="2 3" key="1">
    <citation type="journal article" date="2016" name="Nat. Commun.">
        <title>Ectomycorrhizal ecology is imprinted in the genome of the dominant symbiotic fungus Cenococcum geophilum.</title>
        <authorList>
            <consortium name="DOE Joint Genome Institute"/>
            <person name="Peter M."/>
            <person name="Kohler A."/>
            <person name="Ohm R.A."/>
            <person name="Kuo A."/>
            <person name="Krutzmann J."/>
            <person name="Morin E."/>
            <person name="Arend M."/>
            <person name="Barry K.W."/>
            <person name="Binder M."/>
            <person name="Choi C."/>
            <person name="Clum A."/>
            <person name="Copeland A."/>
            <person name="Grisel N."/>
            <person name="Haridas S."/>
            <person name="Kipfer T."/>
            <person name="LaButti K."/>
            <person name="Lindquist E."/>
            <person name="Lipzen A."/>
            <person name="Maire R."/>
            <person name="Meier B."/>
            <person name="Mihaltcheva S."/>
            <person name="Molinier V."/>
            <person name="Murat C."/>
            <person name="Poggeler S."/>
            <person name="Quandt C.A."/>
            <person name="Sperisen C."/>
            <person name="Tritt A."/>
            <person name="Tisserant E."/>
            <person name="Crous P.W."/>
            <person name="Henrissat B."/>
            <person name="Nehls U."/>
            <person name="Egli S."/>
            <person name="Spatafora J.W."/>
            <person name="Grigoriev I.V."/>
            <person name="Martin F.M."/>
        </authorList>
    </citation>
    <scope>NUCLEOTIDE SEQUENCE [LARGE SCALE GENOMIC DNA]</scope>
    <source>
        <strain evidence="2 3">CBS 459.81</strain>
    </source>
</reference>
<dbReference type="Proteomes" id="UP000250266">
    <property type="component" value="Unassembled WGS sequence"/>
</dbReference>
<protein>
    <recommendedName>
        <fullName evidence="4">Secreted protein</fullName>
    </recommendedName>
</protein>
<dbReference type="EMBL" id="KV744852">
    <property type="protein sequence ID" value="OCK83785.1"/>
    <property type="molecule type" value="Genomic_DNA"/>
</dbReference>
<dbReference type="AlphaFoldDB" id="A0A8E2EGW7"/>
<name>A0A8E2EGW7_9PEZI</name>
<feature type="chain" id="PRO_5034470471" description="Secreted protein" evidence="1">
    <location>
        <begin position="27"/>
        <end position="71"/>
    </location>
</feature>
<keyword evidence="1" id="KW-0732">Signal</keyword>
<accession>A0A8E2EGW7</accession>
<evidence type="ECO:0000313" key="3">
    <source>
        <dbReference type="Proteomes" id="UP000250266"/>
    </source>
</evidence>
<proteinExistence type="predicted"/>
<evidence type="ECO:0000256" key="1">
    <source>
        <dbReference type="SAM" id="SignalP"/>
    </source>
</evidence>
<evidence type="ECO:0000313" key="2">
    <source>
        <dbReference type="EMBL" id="OCK83785.1"/>
    </source>
</evidence>
<feature type="signal peptide" evidence="1">
    <location>
        <begin position="1"/>
        <end position="26"/>
    </location>
</feature>
<gene>
    <name evidence="2" type="ORF">K432DRAFT_379174</name>
</gene>
<sequence>MPSKASLARYLAILIYGLTRLLPSSARMNPGCSDPLVSARFPIFCSRAVGSKHLEYNISTSDIVSPQGIQP</sequence>